<keyword evidence="5" id="KW-0548">Nucleotidyltransferase</keyword>
<dbReference type="GO" id="GO:0003899">
    <property type="term" value="F:DNA-directed RNA polymerase activity"/>
    <property type="evidence" value="ECO:0007669"/>
    <property type="project" value="UniProtKB-EC"/>
</dbReference>
<dbReference type="Gene3D" id="1.10.132.30">
    <property type="match status" value="1"/>
</dbReference>
<dbReference type="GO" id="GO:0003677">
    <property type="term" value="F:DNA binding"/>
    <property type="evidence" value="ECO:0007669"/>
    <property type="project" value="InterPro"/>
</dbReference>
<gene>
    <name evidence="9" type="primary">LOC108510627</name>
</gene>
<accession>A0A6J0J9X1</accession>
<dbReference type="PANTHER" id="PTHR19376">
    <property type="entry name" value="DNA-DIRECTED RNA POLYMERASE"/>
    <property type="match status" value="1"/>
</dbReference>
<dbReference type="SUPFAM" id="SSF64484">
    <property type="entry name" value="beta and beta-prime subunits of DNA dependent RNA-polymerase"/>
    <property type="match status" value="1"/>
</dbReference>
<dbReference type="OrthoDB" id="270392at2759"/>
<evidence type="ECO:0000256" key="4">
    <source>
        <dbReference type="ARBA" id="ARBA00022679"/>
    </source>
</evidence>
<dbReference type="GO" id="GO:0005665">
    <property type="term" value="C:RNA polymerase II, core complex"/>
    <property type="evidence" value="ECO:0007669"/>
    <property type="project" value="TreeGrafter"/>
</dbReference>
<dbReference type="GeneID" id="108510627"/>
<keyword evidence="8" id="KW-1185">Reference proteome</keyword>
<dbReference type="Pfam" id="PF04983">
    <property type="entry name" value="RNA_pol_Rpb1_3"/>
    <property type="match status" value="1"/>
</dbReference>
<dbReference type="RefSeq" id="XP_017695780.1">
    <property type="nucleotide sequence ID" value="XM_017840291.1"/>
</dbReference>
<evidence type="ECO:0000256" key="3">
    <source>
        <dbReference type="ARBA" id="ARBA00022478"/>
    </source>
</evidence>
<protein>
    <recommendedName>
        <fullName evidence="2">DNA-directed RNA polymerase</fullName>
        <ecNumber evidence="2">2.7.7.6</ecNumber>
    </recommendedName>
</protein>
<dbReference type="InterPro" id="IPR042102">
    <property type="entry name" value="RNA_pol_Rpb1_3_sf"/>
</dbReference>
<organism evidence="8 9">
    <name type="scientific">Lepidothrix coronata</name>
    <name type="common">blue-crowned manakin</name>
    <dbReference type="NCBI Taxonomy" id="321398"/>
    <lineage>
        <taxon>Eukaryota</taxon>
        <taxon>Metazoa</taxon>
        <taxon>Chordata</taxon>
        <taxon>Craniata</taxon>
        <taxon>Vertebrata</taxon>
        <taxon>Euteleostomi</taxon>
        <taxon>Archelosauria</taxon>
        <taxon>Archosauria</taxon>
        <taxon>Dinosauria</taxon>
        <taxon>Saurischia</taxon>
        <taxon>Theropoda</taxon>
        <taxon>Coelurosauria</taxon>
        <taxon>Aves</taxon>
        <taxon>Neognathae</taxon>
        <taxon>Neoaves</taxon>
        <taxon>Telluraves</taxon>
        <taxon>Australaves</taxon>
        <taxon>Passeriformes</taxon>
        <taxon>Pipridae</taxon>
        <taxon>Lepidothrix</taxon>
    </lineage>
</organism>
<keyword evidence="3" id="KW-0240">DNA-directed RNA polymerase</keyword>
<evidence type="ECO:0000256" key="6">
    <source>
        <dbReference type="ARBA" id="ARBA00023163"/>
    </source>
</evidence>
<dbReference type="InterPro" id="IPR007066">
    <property type="entry name" value="RNA_pol_Rpb1_3"/>
</dbReference>
<evidence type="ECO:0000256" key="2">
    <source>
        <dbReference type="ARBA" id="ARBA00012418"/>
    </source>
</evidence>
<keyword evidence="4" id="KW-0808">Transferase</keyword>
<evidence type="ECO:0000256" key="1">
    <source>
        <dbReference type="ARBA" id="ARBA00006460"/>
    </source>
</evidence>
<dbReference type="Gene3D" id="1.10.274.100">
    <property type="entry name" value="RNA polymerase Rpb1, domain 3"/>
    <property type="match status" value="1"/>
</dbReference>
<evidence type="ECO:0000313" key="8">
    <source>
        <dbReference type="Proteomes" id="UP000504624"/>
    </source>
</evidence>
<keyword evidence="6" id="KW-0804">Transcription</keyword>
<evidence type="ECO:0000256" key="5">
    <source>
        <dbReference type="ARBA" id="ARBA00022695"/>
    </source>
</evidence>
<evidence type="ECO:0000313" key="9">
    <source>
        <dbReference type="RefSeq" id="XP_017695780.1"/>
    </source>
</evidence>
<evidence type="ECO:0000259" key="7">
    <source>
        <dbReference type="Pfam" id="PF04983"/>
    </source>
</evidence>
<comment type="similarity">
    <text evidence="1">Belongs to the RNA polymerase beta' chain family.</text>
</comment>
<dbReference type="GO" id="GO:0006351">
    <property type="term" value="P:DNA-templated transcription"/>
    <property type="evidence" value="ECO:0007669"/>
    <property type="project" value="InterPro"/>
</dbReference>
<dbReference type="AlphaFoldDB" id="A0A6J0J9X1"/>
<dbReference type="PANTHER" id="PTHR19376:SF37">
    <property type="entry name" value="DNA-DIRECTED RNA POLYMERASE II SUBUNIT RPB1"/>
    <property type="match status" value="1"/>
</dbReference>
<proteinExistence type="inferred from homology"/>
<reference evidence="9" key="1">
    <citation type="submission" date="2025-08" db="UniProtKB">
        <authorList>
            <consortium name="RefSeq"/>
        </authorList>
    </citation>
    <scope>IDENTIFICATION</scope>
</reference>
<dbReference type="EC" id="2.7.7.6" evidence="2"/>
<feature type="non-terminal residue" evidence="9">
    <location>
        <position position="79"/>
    </location>
</feature>
<sequence length="79" mass="8723">MGILCKKSLGTSAGSLVHISYLEMGHDTTRLFYSNIQTVINNWLLIEGHTIGIGDSIADAKTYQDIQNTIKKAKQDVIE</sequence>
<dbReference type="InterPro" id="IPR038120">
    <property type="entry name" value="Rpb1_funnel_sf"/>
</dbReference>
<dbReference type="Proteomes" id="UP000504624">
    <property type="component" value="Unplaced"/>
</dbReference>
<feature type="domain" description="RNA polymerase Rpb1" evidence="7">
    <location>
        <begin position="2"/>
        <end position="55"/>
    </location>
</feature>
<dbReference type="InterPro" id="IPR045867">
    <property type="entry name" value="DNA-dir_RpoC_beta_prime"/>
</dbReference>
<name>A0A6J0J9X1_9PASS</name>